<evidence type="ECO:0000313" key="3">
    <source>
        <dbReference type="Proteomes" id="UP001431784"/>
    </source>
</evidence>
<evidence type="ECO:0000313" key="2">
    <source>
        <dbReference type="EMBL" id="MDD7970858.1"/>
    </source>
</evidence>
<name>A0ABT5T6X2_9RHOB</name>
<dbReference type="Proteomes" id="UP001431784">
    <property type="component" value="Unassembled WGS sequence"/>
</dbReference>
<dbReference type="InterPro" id="IPR053145">
    <property type="entry name" value="AB_hydrolase_Est10"/>
</dbReference>
<dbReference type="PANTHER" id="PTHR43265">
    <property type="entry name" value="ESTERASE ESTD"/>
    <property type="match status" value="1"/>
</dbReference>
<accession>A0ABT5T6X2</accession>
<feature type="domain" description="Serine aminopeptidase S33" evidence="1">
    <location>
        <begin position="56"/>
        <end position="274"/>
    </location>
</feature>
<dbReference type="EMBL" id="JAQZSM010000004">
    <property type="protein sequence ID" value="MDD7970858.1"/>
    <property type="molecule type" value="Genomic_DNA"/>
</dbReference>
<dbReference type="InterPro" id="IPR029058">
    <property type="entry name" value="AB_hydrolase_fold"/>
</dbReference>
<comment type="caution">
    <text evidence="2">The sequence shown here is derived from an EMBL/GenBank/DDBJ whole genome shotgun (WGS) entry which is preliminary data.</text>
</comment>
<evidence type="ECO:0000259" key="1">
    <source>
        <dbReference type="Pfam" id="PF12146"/>
    </source>
</evidence>
<keyword evidence="3" id="KW-1185">Reference proteome</keyword>
<dbReference type="Pfam" id="PF12146">
    <property type="entry name" value="Hydrolase_4"/>
    <property type="match status" value="1"/>
</dbReference>
<dbReference type="Gene3D" id="3.40.50.1820">
    <property type="entry name" value="alpha/beta hydrolase"/>
    <property type="match status" value="1"/>
</dbReference>
<gene>
    <name evidence="2" type="ORF">PUT78_07080</name>
</gene>
<reference evidence="2" key="1">
    <citation type="submission" date="2023-02" db="EMBL/GenBank/DDBJ databases">
        <title>Description of Roseinatronobacter alkalisoli sp. nov., an alkaliphilic bacerium isolated from soda soil.</title>
        <authorList>
            <person name="Wei W."/>
        </authorList>
    </citation>
    <scope>NUCLEOTIDE SEQUENCE</scope>
    <source>
        <strain evidence="2">HJB301</strain>
    </source>
</reference>
<dbReference type="GO" id="GO:0016787">
    <property type="term" value="F:hydrolase activity"/>
    <property type="evidence" value="ECO:0007669"/>
    <property type="project" value="UniProtKB-KW"/>
</dbReference>
<proteinExistence type="predicted"/>
<organism evidence="2 3">
    <name type="scientific">Roseinatronobacter alkalisoli</name>
    <dbReference type="NCBI Taxonomy" id="3028235"/>
    <lineage>
        <taxon>Bacteria</taxon>
        <taxon>Pseudomonadati</taxon>
        <taxon>Pseudomonadota</taxon>
        <taxon>Alphaproteobacteria</taxon>
        <taxon>Rhodobacterales</taxon>
        <taxon>Paracoccaceae</taxon>
        <taxon>Roseinatronobacter</taxon>
    </lineage>
</organism>
<dbReference type="InterPro" id="IPR022742">
    <property type="entry name" value="Hydrolase_4"/>
</dbReference>
<dbReference type="PANTHER" id="PTHR43265:SF1">
    <property type="entry name" value="ESTERASE ESTD"/>
    <property type="match status" value="1"/>
</dbReference>
<protein>
    <submittedName>
        <fullName evidence="2">Alpha/beta fold hydrolase</fullName>
    </submittedName>
</protein>
<keyword evidence="2" id="KW-0378">Hydrolase</keyword>
<dbReference type="SUPFAM" id="SSF53474">
    <property type="entry name" value="alpha/beta-Hydrolases"/>
    <property type="match status" value="1"/>
</dbReference>
<sequence length="328" mass="35951">MNLQPISFRSDGLALSGTLTMPRIATPAPCVVMVHGSGPQDRDGNIKGFRTDILRYIAEHLAAQGIASLRYDKRGCGQSEGHFGTAGLLEMVGDAQAAVACAARQPGICPDRIFVLGHSEGAVLCPDICAGGAFTRGAIMLCASLRSLEEDLIKNAEVLNRDLKTLKGLKGRLARWLFYTKDPQAVVASLRQRVENTRRRRMWVSFQRVSTKFYRDTFNYNVRQHLVTFRKPILAIGGGKDFQCLPEDTLEIAELSQGPVITRIMPDMNHMLRNQQEEPTMLNYKAQSDEPVLDEVPRTVAHWVAGFAPLQARGDGGADHGGPSPSAP</sequence>